<dbReference type="InterPro" id="IPR006162">
    <property type="entry name" value="Ppantetheine_attach_site"/>
</dbReference>
<keyword evidence="6" id="KW-0045">Antibiotic biosynthesis</keyword>
<keyword evidence="5" id="KW-0677">Repeat</keyword>
<dbReference type="Proteomes" id="UP000318102">
    <property type="component" value="Unassembled WGS sequence"/>
</dbReference>
<sequence>MSYNQELEAGVQIQSHSIGVSLMERFSKQVQDRPFEPAIIHNDSVLTYASLNTEANRLAYQLRAAGVVKGMLIPLCMEKSLESVIGMLAILKLGCAYVPLDPSWPLKRIGDVLSELDSPVILVKKHGPKYTSISMESVPVQYSASSKDSYDAVENIDTEVSPEDPMYILFTSGSTNTPKGVIVPYRGILNRLDWMNEEFGDDTAKAVLQLSKHTFDVSIGQIFWPLTTGGTTIVPPDGMLMNAERIGQLLDKYQIKLISMVPSLMAEVVDDLTKSDQVLNTWRGLAYAWIGGEEIVSSVVHQFHQLLPNVQVSNHYGPTETSIACLYYKVDRHSSETIIPIGKPISNLKVYIIDQAGHVLPDGEVGEIAVAGVGLSLGYLRDPEKTDTAFIQVELNRSSERIYKTGDVGRVRYDGNIMYMGRLDHQIKIRGQRVELSEIETALRSVEGIRQAVVSASTDRLGQTRLIAYYVTTRAYDAIELRSKLADLLPDIMIPSQFIELSQFPLNANGKIDRKRLPDPSGSRAEEQELQLPQNETEKQIAAIWMDILYIDTVSTTSSFFDLGGNSLKAMKLAARLEALFGVSVPVTFAFHYDRVQLQAKFIEQLPSRPAVPAVIPAREVGSLYSASSHQKRLFMIQQQEETATTYNVPGALYLEGTLNVEKLQRAADILVASHAALRTSFSLEDGEVIQHIHKQIPFTIEYEKLSDQTSDETIASFIRPFQLGEAPLFRFKLRQVDENRHLFLYDFHHIIADGISIGILMNECFELYNGSVISPSSVEYYDYSEWQHRLQHSEYLKQQEVYWLNQFSDSVPVLQLPTDFSRPPLQSFDGGQVTVTLDLDLGQRLAQFCSQQGVTMHMVLLSAFYILLSKYARQDDIVIGTPVSGRSNAAFDKVVGMFVNTLPLRNYPEKTKTFNTFLEEIRQSALDAYDNQDFSLETLLNQLPYTRDLSRNPLFDVLFVLQNMDASEIMLISQNRHVREEEKSGLLLQSCDFKHGIAKFDLLLEVVEHKKNLFLNLEYASQLFAKHTAERMLQDYCTILQSVLVNPHATIAEISLLQEQDRALVLQTFNQTDAEYERNITLHEWFERQVEKTPERIAVSYGAEQLTYRELNERANQLAHVLRAMGVGADDLIPIMVDRSVEMMIGLYGILKAGGAYVPISPDFPDDRIQYICSDCQAKLVLVQQTGIPKVAGKWAYIAIDDSQLYVGDGSNLSPINHARHLAYVIYTSGSTGRPKGVMIEHYSVINRLVWMQKQFPITENDIILQKTPFTFDVSVWELFWWSMVGAKVVMLPQGDEKEPARIAATIEQEQINVIHFVPSMLHLFYDYLDTHPSHSSLSSLQFIFTSGEALHKHHVIQFNKLIRAHASTALINLYGPTEATVDVTWYDCSRSDIGDYVPIGQPIDNTRIYIVDDVGNPVPVGQPGELCIAGDGVARGYLKLNALTAEKFVPDIIHPSSRMYRTGDLAQWMMDGNIRYLGRIDDQVKLRGYRIELGEIQSVLLQFEALKEAVVVLREDGEDRYLCAYYVAAEQVTSEQIKCYLSERLPIYMVPSYCIELDVMPLTTSGKINRSALPVLENRTDVQQLQLPTSNDEKILVALFEEVLNKQPLGMNSHFFEEGGHSLKAAKLSNAIYKAFGQHIPLRVLFKNPTVAAIHQYVSLHNEEQTEKTKAKEDDRPLASPNQKRLFILDRLEKLGVTYNMPACFVLEGTLDITRLKQALQHVIDRHESLRTSFQMIDDEVEYIVHESIALDVPVLALTETDKMQAVFDTFVKPFDLGTGSLFRACLYKQSDTKHYLLTDIHHIVCDGISMNIFIHDLFELYKGETLPTLTKQFKQYAHTAAHYLSPSQIEQANQYWTDTFKEEIPVLHLPIDNERPPIQSHQGDYLLFDIDSELAVKVRETTARYGCTMNMMMLAAYFVLLHKYTGEEDIIIGSAMSERVSDEYSDVIGMFVNTVPIRVRLDGAQPFARHLNVVMEEMLQAMDYQQYPLEQIIEQVGVQRDVSRNPLFDTMFIFNQDDERGSLSAAELDRISFQPMFTKTAKFDLTFEVYALSNDEMRIRIEYASVLFDKSRIEQMGDHFVALLHRLCDEVEKPLSQVDLLLESEKSELVQRITEPLVPYLEHHTVQDWFADQARSRPECIAVRFEHETLTYKQLDEKSNQLARYLRESAHVQTNDLVSVMMTKSLNMVVALLGIIKAGAAYVPIDPAFPEERKTLIFQTSGSKLGLYDTNRQDVNGSESSAQLILFDSISLEQYASHDFEVCNGPEDLMYVIYTSGSTGVPKGVMVTHGNVLNFMAGMNQRLQPASEDVFLSVTTISFDISVLELFWTLSNGMEVVIHSDKHSPLHFNRYNQGQRSITMMQSTPSRLKALVEDSNSSAFLSDLQVLLVGGEAFPTDLANELKLKTQAKLFNMYGPTETTIWSTMHEITSPSDKAIPIGSPIVNTQIVIIDKYLQPVPDGVVGEICIGGKGVTRGYLNNELLSNERFVELELSGHKLHVYRTGDLGRVSLDGVLQYFGRMDHQVKVNGYRIELGEIENILTQHPAVKEAAVIVRSGNGLADEKYIAAYIVWKIEMSTWELREFLGDKLPVYMIPSVFVTLQSMPQTPNGKLDRKLLPDPIMETNEEQAIQPQNEIEKNILEIWEKLFNRNDIGVTHDFFHLGGHSLMAIRLEVEMEKRGLYLDNFDIFRYRTIRDLALRVED</sequence>
<dbReference type="InterPro" id="IPR036736">
    <property type="entry name" value="ACP-like_sf"/>
</dbReference>
<dbReference type="Gene3D" id="3.30.559.10">
    <property type="entry name" value="Chloramphenicol acetyltransferase-like domain"/>
    <property type="match status" value="2"/>
</dbReference>
<evidence type="ECO:0000256" key="1">
    <source>
        <dbReference type="ARBA" id="ARBA00001957"/>
    </source>
</evidence>
<dbReference type="SUPFAM" id="SSF56801">
    <property type="entry name" value="Acetyl-CoA synthetase-like"/>
    <property type="match status" value="3"/>
</dbReference>
<dbReference type="InterPro" id="IPR023213">
    <property type="entry name" value="CAT-like_dom_sf"/>
</dbReference>
<feature type="domain" description="Carrier" evidence="9">
    <location>
        <begin position="532"/>
        <end position="607"/>
    </location>
</feature>
<dbReference type="GO" id="GO:0003824">
    <property type="term" value="F:catalytic activity"/>
    <property type="evidence" value="ECO:0007669"/>
    <property type="project" value="UniProtKB-KW"/>
</dbReference>
<dbReference type="CDD" id="cd19531">
    <property type="entry name" value="LCL_NRPS-like"/>
    <property type="match status" value="2"/>
</dbReference>
<accession>A0A559J1G8</accession>
<evidence type="ECO:0000256" key="4">
    <source>
        <dbReference type="ARBA" id="ARBA00022553"/>
    </source>
</evidence>
<organism evidence="10 11">
    <name type="scientific">Paenibacillus agilis</name>
    <dbReference type="NCBI Taxonomy" id="3020863"/>
    <lineage>
        <taxon>Bacteria</taxon>
        <taxon>Bacillati</taxon>
        <taxon>Bacillota</taxon>
        <taxon>Bacilli</taxon>
        <taxon>Bacillales</taxon>
        <taxon>Paenibacillaceae</taxon>
        <taxon>Paenibacillus</taxon>
    </lineage>
</organism>
<comment type="similarity">
    <text evidence="2">Belongs to the ATP-dependent AMP-binding enzyme family.</text>
</comment>
<dbReference type="InterPro" id="IPR042099">
    <property type="entry name" value="ANL_N_sf"/>
</dbReference>
<dbReference type="OrthoDB" id="9765680at2"/>
<dbReference type="Pfam" id="PF00550">
    <property type="entry name" value="PP-binding"/>
    <property type="match status" value="3"/>
</dbReference>
<evidence type="ECO:0000256" key="2">
    <source>
        <dbReference type="ARBA" id="ARBA00006432"/>
    </source>
</evidence>
<feature type="domain" description="Carrier" evidence="9">
    <location>
        <begin position="2633"/>
        <end position="2705"/>
    </location>
</feature>
<evidence type="ECO:0000256" key="7">
    <source>
        <dbReference type="ARBA" id="ARBA00023268"/>
    </source>
</evidence>
<dbReference type="NCBIfam" id="NF003417">
    <property type="entry name" value="PRK04813.1"/>
    <property type="match status" value="3"/>
</dbReference>
<protein>
    <submittedName>
        <fullName evidence="10">Amino acid adenylation domain-containing protein</fullName>
    </submittedName>
</protein>
<keyword evidence="3" id="KW-0596">Phosphopantetheine</keyword>
<keyword evidence="7" id="KW-0511">Multifunctional enzyme</keyword>
<dbReference type="Pfam" id="PF00501">
    <property type="entry name" value="AMP-binding"/>
    <property type="match status" value="3"/>
</dbReference>
<dbReference type="GO" id="GO:0017000">
    <property type="term" value="P:antibiotic biosynthetic process"/>
    <property type="evidence" value="ECO:0007669"/>
    <property type="project" value="UniProtKB-KW"/>
</dbReference>
<dbReference type="InterPro" id="IPR025110">
    <property type="entry name" value="AMP-bd_C"/>
</dbReference>
<evidence type="ECO:0000256" key="3">
    <source>
        <dbReference type="ARBA" id="ARBA00022450"/>
    </source>
</evidence>
<dbReference type="Gene3D" id="1.10.1200.10">
    <property type="entry name" value="ACP-like"/>
    <property type="match status" value="3"/>
</dbReference>
<proteinExistence type="inferred from homology"/>
<dbReference type="GO" id="GO:0031177">
    <property type="term" value="F:phosphopantetheine binding"/>
    <property type="evidence" value="ECO:0007669"/>
    <property type="project" value="InterPro"/>
</dbReference>
<dbReference type="InterPro" id="IPR010071">
    <property type="entry name" value="AA_adenyl_dom"/>
</dbReference>
<dbReference type="CDD" id="cd05930">
    <property type="entry name" value="A_NRPS"/>
    <property type="match status" value="3"/>
</dbReference>
<dbReference type="GO" id="GO:0044550">
    <property type="term" value="P:secondary metabolite biosynthetic process"/>
    <property type="evidence" value="ECO:0007669"/>
    <property type="project" value="UniProtKB-ARBA"/>
</dbReference>
<evidence type="ECO:0000256" key="6">
    <source>
        <dbReference type="ARBA" id="ARBA00023194"/>
    </source>
</evidence>
<dbReference type="InterPro" id="IPR000873">
    <property type="entry name" value="AMP-dep_synth/lig_dom"/>
</dbReference>
<dbReference type="InterPro" id="IPR045851">
    <property type="entry name" value="AMP-bd_C_sf"/>
</dbReference>
<dbReference type="EMBL" id="VNJK01000001">
    <property type="protein sequence ID" value="TVX93691.1"/>
    <property type="molecule type" value="Genomic_DNA"/>
</dbReference>
<dbReference type="PROSITE" id="PS50075">
    <property type="entry name" value="CARRIER"/>
    <property type="match status" value="3"/>
</dbReference>
<dbReference type="FunFam" id="3.30.300.30:FF:000010">
    <property type="entry name" value="Enterobactin synthetase component F"/>
    <property type="match status" value="1"/>
</dbReference>
<evidence type="ECO:0000256" key="5">
    <source>
        <dbReference type="ARBA" id="ARBA00022737"/>
    </source>
</evidence>
<dbReference type="FunFam" id="3.40.50.12780:FF:000012">
    <property type="entry name" value="Non-ribosomal peptide synthetase"/>
    <property type="match status" value="2"/>
</dbReference>
<dbReference type="Pfam" id="PF00668">
    <property type="entry name" value="Condensation"/>
    <property type="match status" value="2"/>
</dbReference>
<dbReference type="InterPro" id="IPR001242">
    <property type="entry name" value="Condensation_dom"/>
</dbReference>
<dbReference type="Gene3D" id="3.40.50.12780">
    <property type="entry name" value="N-terminal domain of ligase-like"/>
    <property type="match status" value="1"/>
</dbReference>
<evidence type="ECO:0000313" key="10">
    <source>
        <dbReference type="EMBL" id="TVX93691.1"/>
    </source>
</evidence>
<dbReference type="GO" id="GO:0005829">
    <property type="term" value="C:cytosol"/>
    <property type="evidence" value="ECO:0007669"/>
    <property type="project" value="TreeGrafter"/>
</dbReference>
<dbReference type="PROSITE" id="PS00012">
    <property type="entry name" value="PHOSPHOPANTETHEINE"/>
    <property type="match status" value="1"/>
</dbReference>
<dbReference type="SUPFAM" id="SSF52777">
    <property type="entry name" value="CoA-dependent acyltransferases"/>
    <property type="match status" value="4"/>
</dbReference>
<evidence type="ECO:0000259" key="9">
    <source>
        <dbReference type="PROSITE" id="PS50075"/>
    </source>
</evidence>
<dbReference type="SUPFAM" id="SSF47336">
    <property type="entry name" value="ACP-like"/>
    <property type="match status" value="3"/>
</dbReference>
<dbReference type="FunFam" id="3.40.50.980:FF:000001">
    <property type="entry name" value="Non-ribosomal peptide synthetase"/>
    <property type="match status" value="3"/>
</dbReference>
<comment type="cofactor">
    <cofactor evidence="1">
        <name>pantetheine 4'-phosphate</name>
        <dbReference type="ChEBI" id="CHEBI:47942"/>
    </cofactor>
</comment>
<dbReference type="PANTHER" id="PTHR45527:SF1">
    <property type="entry name" value="FATTY ACID SYNTHASE"/>
    <property type="match status" value="1"/>
</dbReference>
<dbReference type="Gene3D" id="3.40.50.980">
    <property type="match status" value="4"/>
</dbReference>
<keyword evidence="4" id="KW-0597">Phosphoprotein</keyword>
<evidence type="ECO:0000313" key="11">
    <source>
        <dbReference type="Proteomes" id="UP000318102"/>
    </source>
</evidence>
<dbReference type="PANTHER" id="PTHR45527">
    <property type="entry name" value="NONRIBOSOMAL PEPTIDE SYNTHETASE"/>
    <property type="match status" value="1"/>
</dbReference>
<dbReference type="GO" id="GO:0008610">
    <property type="term" value="P:lipid biosynthetic process"/>
    <property type="evidence" value="ECO:0007669"/>
    <property type="project" value="UniProtKB-ARBA"/>
</dbReference>
<dbReference type="SMART" id="SM00823">
    <property type="entry name" value="PKS_PP"/>
    <property type="match status" value="1"/>
</dbReference>
<dbReference type="NCBIfam" id="TIGR01733">
    <property type="entry name" value="AA-adenyl-dom"/>
    <property type="match status" value="3"/>
</dbReference>
<feature type="domain" description="Carrier" evidence="9">
    <location>
        <begin position="1589"/>
        <end position="1664"/>
    </location>
</feature>
<dbReference type="InterPro" id="IPR020806">
    <property type="entry name" value="PKS_PP-bd"/>
</dbReference>
<dbReference type="FunFam" id="3.40.50.980:FF:000002">
    <property type="entry name" value="Enterobactin synthetase component F"/>
    <property type="match status" value="1"/>
</dbReference>
<evidence type="ECO:0000256" key="8">
    <source>
        <dbReference type="SAM" id="MobiDB-lite"/>
    </source>
</evidence>
<feature type="region of interest" description="Disordered" evidence="8">
    <location>
        <begin position="512"/>
        <end position="532"/>
    </location>
</feature>
<comment type="caution">
    <text evidence="10">The sequence shown here is derived from an EMBL/GenBank/DDBJ whole genome shotgun (WGS) entry which is preliminary data.</text>
</comment>
<dbReference type="PROSITE" id="PS00455">
    <property type="entry name" value="AMP_BINDING"/>
    <property type="match status" value="2"/>
</dbReference>
<dbReference type="Gene3D" id="2.30.38.10">
    <property type="entry name" value="Luciferase, Domain 3"/>
    <property type="match status" value="2"/>
</dbReference>
<dbReference type="InterPro" id="IPR009081">
    <property type="entry name" value="PP-bd_ACP"/>
</dbReference>
<dbReference type="GO" id="GO:0043041">
    <property type="term" value="P:amino acid activation for nonribosomal peptide biosynthetic process"/>
    <property type="evidence" value="ECO:0007669"/>
    <property type="project" value="TreeGrafter"/>
</dbReference>
<dbReference type="Pfam" id="PF13193">
    <property type="entry name" value="AMP-binding_C"/>
    <property type="match status" value="3"/>
</dbReference>
<dbReference type="Gene3D" id="3.30.300.30">
    <property type="match status" value="3"/>
</dbReference>
<dbReference type="RefSeq" id="WP_144990419.1">
    <property type="nucleotide sequence ID" value="NZ_VNJK01000001.1"/>
</dbReference>
<keyword evidence="11" id="KW-1185">Reference proteome</keyword>
<reference evidence="10 11" key="1">
    <citation type="submission" date="2019-07" db="EMBL/GenBank/DDBJ databases">
        <authorList>
            <person name="Kim J."/>
        </authorList>
    </citation>
    <scope>NUCLEOTIDE SEQUENCE [LARGE SCALE GENOMIC DNA]</scope>
    <source>
        <strain evidence="10 11">N4</strain>
    </source>
</reference>
<dbReference type="Gene3D" id="3.30.559.30">
    <property type="entry name" value="Nonribosomal peptide synthetase, condensation domain"/>
    <property type="match status" value="2"/>
</dbReference>
<name>A0A559J1G8_9BACL</name>
<dbReference type="InterPro" id="IPR020845">
    <property type="entry name" value="AMP-binding_CS"/>
</dbReference>
<gene>
    <name evidence="10" type="ORF">FPZ44_11855</name>
</gene>